<comment type="caution">
    <text evidence="6">The sequence shown here is derived from an EMBL/GenBank/DDBJ whole genome shotgun (WGS) entry which is preliminary data.</text>
</comment>
<keyword evidence="3 5" id="KW-1133">Transmembrane helix</keyword>
<sequence>MREVLLLLAAGIGGFIGSLMSGGSMTTFFILTLLNIPTKTAVGTLKMVIAGLTLVSFLTYLRAGVLNLKIALPLVLSSLVGSYVGSAFLLSVPDNIANLFVMVFLIVGTYFTVKESQEVPTFREENLMLQLLVGLAIGIYIGILGIASTLVVISFLRMFFKVELLEANAIAKLIIFFNNFIAFITYARNGFVDYPIGMLLIFPVIVGSWFGAKTALKLDSKHLLKEVFLGISILTLINLLRNIMGI</sequence>
<keyword evidence="5" id="KW-1003">Cell membrane</keyword>
<dbReference type="Pfam" id="PF01925">
    <property type="entry name" value="TauE"/>
    <property type="match status" value="1"/>
</dbReference>
<feature type="transmembrane region" description="Helical" evidence="5">
    <location>
        <begin position="6"/>
        <end position="33"/>
    </location>
</feature>
<feature type="transmembrane region" description="Helical" evidence="5">
    <location>
        <begin position="70"/>
        <end position="89"/>
    </location>
</feature>
<accession>A0ABV4T8H5</accession>
<feature type="transmembrane region" description="Helical" evidence="5">
    <location>
        <begin position="169"/>
        <end position="188"/>
    </location>
</feature>
<gene>
    <name evidence="6" type="ORF">P8X34_09555</name>
</gene>
<comment type="subcellular location">
    <subcellularLocation>
        <location evidence="5">Cell membrane</location>
        <topology evidence="5">Multi-pass membrane protein</topology>
    </subcellularLocation>
    <subcellularLocation>
        <location evidence="1">Membrane</location>
        <topology evidence="1">Multi-pass membrane protein</topology>
    </subcellularLocation>
</comment>
<evidence type="ECO:0000256" key="4">
    <source>
        <dbReference type="ARBA" id="ARBA00023136"/>
    </source>
</evidence>
<dbReference type="PANTHER" id="PTHR43701">
    <property type="entry name" value="MEMBRANE TRANSPORTER PROTEIN MJ0441-RELATED"/>
    <property type="match status" value="1"/>
</dbReference>
<dbReference type="Proteomes" id="UP001571980">
    <property type="component" value="Unassembled WGS sequence"/>
</dbReference>
<dbReference type="InterPro" id="IPR051598">
    <property type="entry name" value="TSUP/Inactive_protease-like"/>
</dbReference>
<keyword evidence="4 5" id="KW-0472">Membrane</keyword>
<protein>
    <recommendedName>
        <fullName evidence="5">Probable membrane transporter protein</fullName>
    </recommendedName>
</protein>
<feature type="transmembrane region" description="Helical" evidence="5">
    <location>
        <begin position="45"/>
        <end position="64"/>
    </location>
</feature>
<feature type="transmembrane region" description="Helical" evidence="5">
    <location>
        <begin position="194"/>
        <end position="211"/>
    </location>
</feature>
<dbReference type="EMBL" id="JARRIG010000006">
    <property type="protein sequence ID" value="MFA4804968.1"/>
    <property type="molecule type" value="Genomic_DNA"/>
</dbReference>
<feature type="transmembrane region" description="Helical" evidence="5">
    <location>
        <begin position="133"/>
        <end position="157"/>
    </location>
</feature>
<evidence type="ECO:0000256" key="2">
    <source>
        <dbReference type="ARBA" id="ARBA00022692"/>
    </source>
</evidence>
<dbReference type="PANTHER" id="PTHR43701:SF2">
    <property type="entry name" value="MEMBRANE TRANSPORTER PROTEIN YJNA-RELATED"/>
    <property type="match status" value="1"/>
</dbReference>
<evidence type="ECO:0000256" key="3">
    <source>
        <dbReference type="ARBA" id="ARBA00022989"/>
    </source>
</evidence>
<keyword evidence="2 5" id="KW-0812">Transmembrane</keyword>
<evidence type="ECO:0000313" key="6">
    <source>
        <dbReference type="EMBL" id="MFA4804968.1"/>
    </source>
</evidence>
<dbReference type="RefSeq" id="WP_372824216.1">
    <property type="nucleotide sequence ID" value="NZ_JARRIC010000001.1"/>
</dbReference>
<evidence type="ECO:0000313" key="7">
    <source>
        <dbReference type="Proteomes" id="UP001571980"/>
    </source>
</evidence>
<organism evidence="6 7">
    <name type="scientific">Pyrococcus kukulkanii</name>
    <dbReference type="NCBI Taxonomy" id="1609559"/>
    <lineage>
        <taxon>Archaea</taxon>
        <taxon>Methanobacteriati</taxon>
        <taxon>Methanobacteriota</taxon>
        <taxon>Thermococci</taxon>
        <taxon>Thermococcales</taxon>
        <taxon>Thermococcaceae</taxon>
        <taxon>Pyrococcus</taxon>
    </lineage>
</organism>
<name>A0ABV4T8H5_9EURY</name>
<evidence type="ECO:0000256" key="5">
    <source>
        <dbReference type="RuleBase" id="RU363041"/>
    </source>
</evidence>
<feature type="transmembrane region" description="Helical" evidence="5">
    <location>
        <begin position="223"/>
        <end position="244"/>
    </location>
</feature>
<keyword evidence="7" id="KW-1185">Reference proteome</keyword>
<reference evidence="6 7" key="1">
    <citation type="submission" date="2023-03" db="EMBL/GenBank/DDBJ databases">
        <title>Speciation in Pyrococcus: adaptation to high temperature as a mechanism.</title>
        <authorList>
            <person name="Gu J."/>
        </authorList>
    </citation>
    <scope>NUCLEOTIDE SEQUENCE [LARGE SCALE GENOMIC DNA]</scope>
    <source>
        <strain evidence="6 7">LMOA34</strain>
    </source>
</reference>
<proteinExistence type="inferred from homology"/>
<evidence type="ECO:0000256" key="1">
    <source>
        <dbReference type="ARBA" id="ARBA00004141"/>
    </source>
</evidence>
<feature type="transmembrane region" description="Helical" evidence="5">
    <location>
        <begin position="96"/>
        <end position="113"/>
    </location>
</feature>
<dbReference type="InterPro" id="IPR002781">
    <property type="entry name" value="TM_pro_TauE-like"/>
</dbReference>
<comment type="similarity">
    <text evidence="5">Belongs to the 4-toluene sulfonate uptake permease (TSUP) (TC 2.A.102) family.</text>
</comment>